<accession>A0A517ZVG6</accession>
<name>A0A517ZVG6_9PLAN</name>
<keyword evidence="2" id="KW-1185">Reference proteome</keyword>
<dbReference type="EMBL" id="CP036276">
    <property type="protein sequence ID" value="QDU46482.1"/>
    <property type="molecule type" value="Genomic_DNA"/>
</dbReference>
<protein>
    <submittedName>
        <fullName evidence="1">Uncharacterized protein</fullName>
    </submittedName>
</protein>
<dbReference type="Pfam" id="PF19895">
    <property type="entry name" value="DUF6368"/>
    <property type="match status" value="1"/>
</dbReference>
<organism evidence="1 2">
    <name type="scientific">Symmachiella dynata</name>
    <dbReference type="NCBI Taxonomy" id="2527995"/>
    <lineage>
        <taxon>Bacteria</taxon>
        <taxon>Pseudomonadati</taxon>
        <taxon>Planctomycetota</taxon>
        <taxon>Planctomycetia</taxon>
        <taxon>Planctomycetales</taxon>
        <taxon>Planctomycetaceae</taxon>
        <taxon>Symmachiella</taxon>
    </lineage>
</organism>
<gene>
    <name evidence="1" type="ORF">Mal52_50030</name>
</gene>
<evidence type="ECO:0000313" key="1">
    <source>
        <dbReference type="EMBL" id="QDU46482.1"/>
    </source>
</evidence>
<sequence length="123" mass="13669">MGPTTTIFLPKPVSEQLLVTLDSELRSAAARIEASRKGCNWDIWMTSESTGFTHPFQVHVWETSKRLEDCGVDLKELALDSSVFQAFVTVSAGCNESEDWNLTKFLAKKIADRFDGIATKLGK</sequence>
<dbReference type="Proteomes" id="UP000319383">
    <property type="component" value="Chromosome"/>
</dbReference>
<dbReference type="KEGG" id="sdyn:Mal52_50030"/>
<dbReference type="InterPro" id="IPR045948">
    <property type="entry name" value="DUF6368"/>
</dbReference>
<proteinExistence type="predicted"/>
<dbReference type="RefSeq" id="WP_420824938.1">
    <property type="nucleotide sequence ID" value="NZ_CP036276.1"/>
</dbReference>
<reference evidence="1 2" key="1">
    <citation type="submission" date="2019-02" db="EMBL/GenBank/DDBJ databases">
        <title>Deep-cultivation of Planctomycetes and their phenomic and genomic characterization uncovers novel biology.</title>
        <authorList>
            <person name="Wiegand S."/>
            <person name="Jogler M."/>
            <person name="Boedeker C."/>
            <person name="Pinto D."/>
            <person name="Vollmers J."/>
            <person name="Rivas-Marin E."/>
            <person name="Kohn T."/>
            <person name="Peeters S.H."/>
            <person name="Heuer A."/>
            <person name="Rast P."/>
            <person name="Oberbeckmann S."/>
            <person name="Bunk B."/>
            <person name="Jeske O."/>
            <person name="Meyerdierks A."/>
            <person name="Storesund J.E."/>
            <person name="Kallscheuer N."/>
            <person name="Luecker S."/>
            <person name="Lage O.M."/>
            <person name="Pohl T."/>
            <person name="Merkel B.J."/>
            <person name="Hornburger P."/>
            <person name="Mueller R.-W."/>
            <person name="Bruemmer F."/>
            <person name="Labrenz M."/>
            <person name="Spormann A.M."/>
            <person name="Op den Camp H."/>
            <person name="Overmann J."/>
            <person name="Amann R."/>
            <person name="Jetten M.S.M."/>
            <person name="Mascher T."/>
            <person name="Medema M.H."/>
            <person name="Devos D.P."/>
            <person name="Kaster A.-K."/>
            <person name="Ovreas L."/>
            <person name="Rohde M."/>
            <person name="Galperin M.Y."/>
            <person name="Jogler C."/>
        </authorList>
    </citation>
    <scope>NUCLEOTIDE SEQUENCE [LARGE SCALE GENOMIC DNA]</scope>
    <source>
        <strain evidence="1 2">Mal52</strain>
    </source>
</reference>
<dbReference type="AlphaFoldDB" id="A0A517ZVG6"/>
<evidence type="ECO:0000313" key="2">
    <source>
        <dbReference type="Proteomes" id="UP000319383"/>
    </source>
</evidence>